<name>A0A8C8RBS2_9SAUR</name>
<dbReference type="Proteomes" id="UP000694393">
    <property type="component" value="Unplaced"/>
</dbReference>
<evidence type="ECO:0000313" key="1">
    <source>
        <dbReference type="Ensembl" id="ENSPCEP00000002783.1"/>
    </source>
</evidence>
<evidence type="ECO:0000313" key="2">
    <source>
        <dbReference type="Proteomes" id="UP000694393"/>
    </source>
</evidence>
<protein>
    <submittedName>
        <fullName evidence="1">Uncharacterized protein</fullName>
    </submittedName>
</protein>
<proteinExistence type="predicted"/>
<keyword evidence="2" id="KW-1185">Reference proteome</keyword>
<dbReference type="Ensembl" id="ENSPCET00000002883.1">
    <property type="protein sequence ID" value="ENSPCEP00000002783.1"/>
    <property type="gene ID" value="ENSPCEG00000002258.1"/>
</dbReference>
<reference evidence="1" key="2">
    <citation type="submission" date="2025-09" db="UniProtKB">
        <authorList>
            <consortium name="Ensembl"/>
        </authorList>
    </citation>
    <scope>IDENTIFICATION</scope>
</reference>
<accession>A0A8C8RBS2</accession>
<sequence>MRITLGGVGHPCQLLFGAPLEVIPVLLHLLARPLPVGDGVDLGSDALPEALALGHTHLPALGTVQLGVVTVHLLNQDLVLLVGEAGLAEAGDLLSIPGHAWHWPQCCPASGDKPGLCPQVTPLPCPMWGAK</sequence>
<reference evidence="1" key="1">
    <citation type="submission" date="2025-08" db="UniProtKB">
        <authorList>
            <consortium name="Ensembl"/>
        </authorList>
    </citation>
    <scope>IDENTIFICATION</scope>
</reference>
<organism evidence="1 2">
    <name type="scientific">Pelusios castaneus</name>
    <name type="common">West African mud turtle</name>
    <dbReference type="NCBI Taxonomy" id="367368"/>
    <lineage>
        <taxon>Eukaryota</taxon>
        <taxon>Metazoa</taxon>
        <taxon>Chordata</taxon>
        <taxon>Craniata</taxon>
        <taxon>Vertebrata</taxon>
        <taxon>Euteleostomi</taxon>
        <taxon>Archelosauria</taxon>
        <taxon>Testudinata</taxon>
        <taxon>Testudines</taxon>
        <taxon>Pleurodira</taxon>
        <taxon>Pelomedusidae</taxon>
        <taxon>Pelusios</taxon>
    </lineage>
</organism>
<dbReference type="AlphaFoldDB" id="A0A8C8RBS2"/>